<feature type="domain" description="DNA helicase Pif1-like 2B" evidence="1">
    <location>
        <begin position="32"/>
        <end position="73"/>
    </location>
</feature>
<dbReference type="PANTHER" id="PTHR23274:SF51">
    <property type="entry name" value="OS03G0423850 PROTEIN"/>
    <property type="match status" value="1"/>
</dbReference>
<evidence type="ECO:0000259" key="1">
    <source>
        <dbReference type="Pfam" id="PF21530"/>
    </source>
</evidence>
<dbReference type="OrthoDB" id="3353471at2759"/>
<gene>
    <name evidence="2" type="ORF">BQ2448_7981</name>
</gene>
<dbReference type="InterPro" id="IPR027417">
    <property type="entry name" value="P-loop_NTPase"/>
</dbReference>
<proteinExistence type="predicted"/>
<dbReference type="STRING" id="269621.A0A238FMG7"/>
<dbReference type="InterPro" id="IPR049163">
    <property type="entry name" value="Pif1-like_2B_dom"/>
</dbReference>
<organism evidence="2 3">
    <name type="scientific">Microbotryum intermedium</name>
    <dbReference type="NCBI Taxonomy" id="269621"/>
    <lineage>
        <taxon>Eukaryota</taxon>
        <taxon>Fungi</taxon>
        <taxon>Dikarya</taxon>
        <taxon>Basidiomycota</taxon>
        <taxon>Pucciniomycotina</taxon>
        <taxon>Microbotryomycetes</taxon>
        <taxon>Microbotryales</taxon>
        <taxon>Microbotryaceae</taxon>
        <taxon>Microbotryum</taxon>
    </lineage>
</organism>
<evidence type="ECO:0000313" key="3">
    <source>
        <dbReference type="Proteomes" id="UP000198372"/>
    </source>
</evidence>
<dbReference type="EMBL" id="FMSP01000024">
    <property type="protein sequence ID" value="SCV74952.1"/>
    <property type="molecule type" value="Genomic_DNA"/>
</dbReference>
<accession>A0A238FMG7</accession>
<protein>
    <submittedName>
        <fullName evidence="2">BQ2448_7981 protein</fullName>
    </submittedName>
</protein>
<dbReference type="AlphaFoldDB" id="A0A238FMG7"/>
<dbReference type="GO" id="GO:0005657">
    <property type="term" value="C:replication fork"/>
    <property type="evidence" value="ECO:0007669"/>
    <property type="project" value="TreeGrafter"/>
</dbReference>
<keyword evidence="3" id="KW-1185">Reference proteome</keyword>
<dbReference type="Pfam" id="PF21530">
    <property type="entry name" value="Pif1_2B_dom"/>
    <property type="match status" value="1"/>
</dbReference>
<evidence type="ECO:0000313" key="2">
    <source>
        <dbReference type="EMBL" id="SCV74952.1"/>
    </source>
</evidence>
<dbReference type="SUPFAM" id="SSF52540">
    <property type="entry name" value="P-loop containing nucleoside triphosphate hydrolases"/>
    <property type="match status" value="1"/>
</dbReference>
<dbReference type="GO" id="GO:0006260">
    <property type="term" value="P:DNA replication"/>
    <property type="evidence" value="ECO:0007669"/>
    <property type="project" value="TreeGrafter"/>
</dbReference>
<dbReference type="Proteomes" id="UP000198372">
    <property type="component" value="Unassembled WGS sequence"/>
</dbReference>
<sequence>MVPGDVSEYRSADDTAEAADGLLGALLSLEPLNTLDVRNFPPHLLEIKVGTPVILLRNVDLEAGLCNGTRLLISRAMSRVLEGIILTGDCAGDRVFLSRMRLEADTDGSRNLGFTLRRLQFPVGPAFAMTINKAQGQSLERLYVALSRATSALGCKVMLPPPQPLDDPVDVDEDGDVTMQEARPEPSTATANPVIAWILARVHGST</sequence>
<dbReference type="PANTHER" id="PTHR23274">
    <property type="entry name" value="DNA HELICASE-RELATED"/>
    <property type="match status" value="1"/>
</dbReference>
<reference evidence="3" key="1">
    <citation type="submission" date="2016-09" db="EMBL/GenBank/DDBJ databases">
        <authorList>
            <person name="Jeantristanb JTB J.-T."/>
            <person name="Ricardo R."/>
        </authorList>
    </citation>
    <scope>NUCLEOTIDE SEQUENCE [LARGE SCALE GENOMIC DNA]</scope>
</reference>
<name>A0A238FMG7_9BASI</name>